<name>F2ASS6_RHOBT</name>
<evidence type="ECO:0000256" key="1">
    <source>
        <dbReference type="SAM" id="Phobius"/>
    </source>
</evidence>
<feature type="transmembrane region" description="Helical" evidence="1">
    <location>
        <begin position="141"/>
        <end position="162"/>
    </location>
</feature>
<keyword evidence="1" id="KW-0812">Transmembrane</keyword>
<feature type="transmembrane region" description="Helical" evidence="1">
    <location>
        <begin position="169"/>
        <end position="190"/>
    </location>
</feature>
<keyword evidence="1" id="KW-1133">Transmembrane helix</keyword>
<accession>F2ASS6</accession>
<dbReference type="AlphaFoldDB" id="F2ASS6"/>
<feature type="transmembrane region" description="Helical" evidence="1">
    <location>
        <begin position="41"/>
        <end position="67"/>
    </location>
</feature>
<reference evidence="2 3" key="1">
    <citation type="journal article" date="2013" name="Mar. Genomics">
        <title>Expression of sulfatases in Rhodopirellula baltica and the diversity of sulfatases in the genus Rhodopirellula.</title>
        <authorList>
            <person name="Wegner C.E."/>
            <person name="Richter-Heitmann T."/>
            <person name="Klindworth A."/>
            <person name="Klockow C."/>
            <person name="Richter M."/>
            <person name="Achstetter T."/>
            <person name="Glockner F.O."/>
            <person name="Harder J."/>
        </authorList>
    </citation>
    <scope>NUCLEOTIDE SEQUENCE [LARGE SCALE GENOMIC DNA]</scope>
    <source>
        <strain evidence="2 3">WH47</strain>
    </source>
</reference>
<protein>
    <submittedName>
        <fullName evidence="2">Uncharacterized protein</fullName>
    </submittedName>
</protein>
<organism evidence="2 3">
    <name type="scientific">Rhodopirellula baltica WH47</name>
    <dbReference type="NCBI Taxonomy" id="991778"/>
    <lineage>
        <taxon>Bacteria</taxon>
        <taxon>Pseudomonadati</taxon>
        <taxon>Planctomycetota</taxon>
        <taxon>Planctomycetia</taxon>
        <taxon>Pirellulales</taxon>
        <taxon>Pirellulaceae</taxon>
        <taxon>Rhodopirellula</taxon>
    </lineage>
</organism>
<dbReference type="EMBL" id="AFAR01000153">
    <property type="protein sequence ID" value="EGF27281.1"/>
    <property type="molecule type" value="Genomic_DNA"/>
</dbReference>
<evidence type="ECO:0000313" key="2">
    <source>
        <dbReference type="EMBL" id="EGF27281.1"/>
    </source>
</evidence>
<proteinExistence type="predicted"/>
<evidence type="ECO:0000313" key="3">
    <source>
        <dbReference type="Proteomes" id="UP000006222"/>
    </source>
</evidence>
<dbReference type="RefSeq" id="WP_007326687.1">
    <property type="nucleotide sequence ID" value="NZ_AFAR01000153.1"/>
</dbReference>
<dbReference type="Proteomes" id="UP000006222">
    <property type="component" value="Unassembled WGS sequence"/>
</dbReference>
<feature type="transmembrane region" description="Helical" evidence="1">
    <location>
        <begin position="110"/>
        <end position="129"/>
    </location>
</feature>
<feature type="transmembrane region" description="Helical" evidence="1">
    <location>
        <begin position="87"/>
        <end position="105"/>
    </location>
</feature>
<comment type="caution">
    <text evidence="2">The sequence shown here is derived from an EMBL/GenBank/DDBJ whole genome shotgun (WGS) entry which is preliminary data.</text>
</comment>
<keyword evidence="1" id="KW-0472">Membrane</keyword>
<dbReference type="PATRIC" id="fig|991778.3.peg.2941"/>
<gene>
    <name evidence="2" type="ORF">RBWH47_02599</name>
</gene>
<sequence>MILDVLPIDWDEAQPLNPYSSPSQTNTNSGSIANRGLGPSLLYSIQTVWIATGISLLALAIVASLMWDEAGLRLLSSDDSYVASFAASFPVAVIFAIGCTAGWWFQSSRIALVATAVPIVCFATLLWVSDYVHDFGEGDEIFGYFGLGIFLGGTFGFLAFMIRNTFARLVLSIAPQFLFGIGYATALHAMSK</sequence>